<dbReference type="PANTHER" id="PTHR31350:SF21">
    <property type="entry name" value="F-BOX ONLY PROTEIN 21"/>
    <property type="match status" value="1"/>
</dbReference>
<gene>
    <name evidence="2" type="ORF">X777_15184</name>
</gene>
<evidence type="ECO:0000313" key="2">
    <source>
        <dbReference type="EMBL" id="EZA47865.1"/>
    </source>
</evidence>
<organism evidence="2 3">
    <name type="scientific">Ooceraea biroi</name>
    <name type="common">Clonal raider ant</name>
    <name type="synonym">Cerapachys biroi</name>
    <dbReference type="NCBI Taxonomy" id="2015173"/>
    <lineage>
        <taxon>Eukaryota</taxon>
        <taxon>Metazoa</taxon>
        <taxon>Ecdysozoa</taxon>
        <taxon>Arthropoda</taxon>
        <taxon>Hexapoda</taxon>
        <taxon>Insecta</taxon>
        <taxon>Pterygota</taxon>
        <taxon>Neoptera</taxon>
        <taxon>Endopterygota</taxon>
        <taxon>Hymenoptera</taxon>
        <taxon>Apocrita</taxon>
        <taxon>Aculeata</taxon>
        <taxon>Formicoidea</taxon>
        <taxon>Formicidae</taxon>
        <taxon>Dorylinae</taxon>
        <taxon>Ooceraea</taxon>
    </lineage>
</organism>
<dbReference type="EMBL" id="KK107770">
    <property type="protein sequence ID" value="EZA47865.1"/>
    <property type="molecule type" value="Genomic_DNA"/>
</dbReference>
<keyword evidence="3" id="KW-1185">Reference proteome</keyword>
<feature type="non-terminal residue" evidence="2">
    <location>
        <position position="1"/>
    </location>
</feature>
<sequence length="244" mass="28740">NNLTNIYYAKELLSYLKHRHLKHVWQEFINRPAEQQLLEEVATLAAQWFQPDKNISYLHIESHLDKIAQQVMEHLKSVNPNHPIFLALREQFLFWKCHNIDENHWDNSDGRQILDSLCKILFFELNFRAVGYGEIGRRTAHAFIHSVLEMKVGKALPLAIIFQSVARRLGIRCDLLSFPVILANSWGYSYWNLNPDDEECFYINVLHRGIILDNNWSRICEVAKCTIRSDSYCRVNTFEVIIRI</sequence>
<evidence type="ECO:0000313" key="3">
    <source>
        <dbReference type="Proteomes" id="UP000053097"/>
    </source>
</evidence>
<dbReference type="Pfam" id="PF13369">
    <property type="entry name" value="Transglut_core2"/>
    <property type="match status" value="1"/>
</dbReference>
<protein>
    <submittedName>
        <fullName evidence="2">F-box only protein</fullName>
    </submittedName>
</protein>
<dbReference type="OMA" id="HNIDENH"/>
<evidence type="ECO:0000259" key="1">
    <source>
        <dbReference type="Pfam" id="PF13369"/>
    </source>
</evidence>
<dbReference type="OrthoDB" id="7544578at2759"/>
<dbReference type="InterPro" id="IPR032698">
    <property type="entry name" value="SirB1_N"/>
</dbReference>
<dbReference type="AlphaFoldDB" id="A0A026VW21"/>
<reference evidence="2 3" key="1">
    <citation type="journal article" date="2014" name="Curr. Biol.">
        <title>The genome of the clonal raider ant Cerapachys biroi.</title>
        <authorList>
            <person name="Oxley P.R."/>
            <person name="Ji L."/>
            <person name="Fetter-Pruneda I."/>
            <person name="McKenzie S.K."/>
            <person name="Li C."/>
            <person name="Hu H."/>
            <person name="Zhang G."/>
            <person name="Kronauer D.J."/>
        </authorList>
    </citation>
    <scope>NUCLEOTIDE SEQUENCE [LARGE SCALE GENOMIC DNA]</scope>
</reference>
<dbReference type="Proteomes" id="UP000053097">
    <property type="component" value="Unassembled WGS sequence"/>
</dbReference>
<accession>A0A026VW21</accession>
<feature type="domain" description="Protein SirB1 N-terminal" evidence="1">
    <location>
        <begin position="60"/>
        <end position="215"/>
    </location>
</feature>
<dbReference type="PANTHER" id="PTHR31350">
    <property type="entry name" value="SI:DKEY-261L7.2"/>
    <property type="match status" value="1"/>
</dbReference>
<proteinExistence type="predicted"/>
<name>A0A026VW21_OOCBI</name>